<dbReference type="InterPro" id="IPR024445">
    <property type="entry name" value="Tnp_ISXO2-like"/>
</dbReference>
<organism evidence="3 4">
    <name type="scientific">Rhodoferax potami</name>
    <dbReference type="NCBI Taxonomy" id="3068338"/>
    <lineage>
        <taxon>Bacteria</taxon>
        <taxon>Pseudomonadati</taxon>
        <taxon>Pseudomonadota</taxon>
        <taxon>Betaproteobacteria</taxon>
        <taxon>Burkholderiales</taxon>
        <taxon>Comamonadaceae</taxon>
        <taxon>Rhodoferax</taxon>
    </lineage>
</organism>
<keyword evidence="4" id="KW-1185">Reference proteome</keyword>
<feature type="compositionally biased region" description="Polar residues" evidence="1">
    <location>
        <begin position="281"/>
        <end position="291"/>
    </location>
</feature>
<feature type="region of interest" description="Disordered" evidence="1">
    <location>
        <begin position="267"/>
        <end position="291"/>
    </location>
</feature>
<evidence type="ECO:0000256" key="1">
    <source>
        <dbReference type="SAM" id="MobiDB-lite"/>
    </source>
</evidence>
<dbReference type="SMART" id="SM01126">
    <property type="entry name" value="DDE_Tnp_IS1595"/>
    <property type="match status" value="1"/>
</dbReference>
<dbReference type="EMBL" id="JAVBIK010000001">
    <property type="protein sequence ID" value="MDT7517949.1"/>
    <property type="molecule type" value="Genomic_DNA"/>
</dbReference>
<feature type="domain" description="ISXO2-like transposase" evidence="2">
    <location>
        <begin position="26"/>
        <end position="223"/>
    </location>
</feature>
<dbReference type="Proteomes" id="UP001321700">
    <property type="component" value="Unassembled WGS sequence"/>
</dbReference>
<sequence>MKGYNTAFTLLTKAREAIARGYNIGFISGVIEMDGAHTSGRRASEKRGIPLGQRLIDESEALDDAMLTQAARQKKKRDAKAKALAEGGVLDPAYGNVLPPLRRITLNARMRGGASGKGALQTRSAICLAENPAAAEELARRFVAIPESILATDTGNAFSKLGKRFMGHVQVNHSQHLVGPGGEHSNNSESFTARMDRAEKGIYLNLEPKYLHEYAVETAFREDHNRMPPGAITQRLMHYATNVGLSRDFRGYTHGRHRNHEVLVTGNQWATSSGPAKGRSPISSVNGRPPR</sequence>
<gene>
    <name evidence="3" type="ORF">RAE19_04215</name>
</gene>
<comment type="caution">
    <text evidence="3">The sequence shown here is derived from an EMBL/GenBank/DDBJ whole genome shotgun (WGS) entry which is preliminary data.</text>
</comment>
<protein>
    <submittedName>
        <fullName evidence="3">Transposase</fullName>
    </submittedName>
</protein>
<accession>A0ABU3KL10</accession>
<evidence type="ECO:0000313" key="4">
    <source>
        <dbReference type="Proteomes" id="UP001321700"/>
    </source>
</evidence>
<proteinExistence type="predicted"/>
<name>A0ABU3KL10_9BURK</name>
<evidence type="ECO:0000313" key="3">
    <source>
        <dbReference type="EMBL" id="MDT7517949.1"/>
    </source>
</evidence>
<reference evidence="3 4" key="1">
    <citation type="submission" date="2023-08" db="EMBL/GenBank/DDBJ databases">
        <title>Rhodoferax potami sp. nov. and Rhodoferax mekongensis sp. nov., isolated from the Mekong River in Thailand.</title>
        <authorList>
            <person name="Kitikhun S."/>
            <person name="Charoenyingcharoen P."/>
            <person name="Siriarchawattana P."/>
            <person name="Likhitrattanapisal S."/>
            <person name="Nilsakha T."/>
            <person name="Chanpet A."/>
            <person name="Rattanawaree P."/>
            <person name="Ingsriswang S."/>
        </authorList>
    </citation>
    <scope>NUCLEOTIDE SEQUENCE [LARGE SCALE GENOMIC DNA]</scope>
    <source>
        <strain evidence="3 4">TBRC 17660</strain>
    </source>
</reference>
<evidence type="ECO:0000259" key="2">
    <source>
        <dbReference type="SMART" id="SM01126"/>
    </source>
</evidence>
<dbReference type="RefSeq" id="WP_313873738.1">
    <property type="nucleotide sequence ID" value="NZ_JAVBIK010000001.1"/>
</dbReference>
<dbReference type="Pfam" id="PF12762">
    <property type="entry name" value="DDE_Tnp_IS1595"/>
    <property type="match status" value="1"/>
</dbReference>